<feature type="signal peptide" evidence="13">
    <location>
        <begin position="1"/>
        <end position="23"/>
    </location>
</feature>
<feature type="compositionally biased region" description="Basic residues" evidence="11">
    <location>
        <begin position="679"/>
        <end position="696"/>
    </location>
</feature>
<gene>
    <name evidence="16" type="primary">IL17RE</name>
</gene>
<keyword evidence="7 12" id="KW-0472">Membrane</keyword>
<keyword evidence="3" id="KW-1003">Cell membrane</keyword>
<dbReference type="Gene3D" id="3.40.50.11530">
    <property type="match status" value="1"/>
</dbReference>
<dbReference type="InterPro" id="IPR013568">
    <property type="entry name" value="SEFIR_dom"/>
</dbReference>
<dbReference type="PANTHER" id="PTHR15583">
    <property type="entry name" value="INTERLEUKIN-17 RECEPTOR"/>
    <property type="match status" value="1"/>
</dbReference>
<evidence type="ECO:0000256" key="1">
    <source>
        <dbReference type="ARBA" id="ARBA00004162"/>
    </source>
</evidence>
<dbReference type="Proteomes" id="UP000694871">
    <property type="component" value="Unplaced"/>
</dbReference>
<name>A0ABM1KTI8_GEKJA</name>
<feature type="domain" description="SEFIR" evidence="14">
    <location>
        <begin position="494"/>
        <end position="651"/>
    </location>
</feature>
<dbReference type="RefSeq" id="XP_015277025.1">
    <property type="nucleotide sequence ID" value="XM_015421539.1"/>
</dbReference>
<keyword evidence="6 12" id="KW-1133">Transmembrane helix</keyword>
<evidence type="ECO:0000256" key="10">
    <source>
        <dbReference type="ARBA" id="ARBA00023198"/>
    </source>
</evidence>
<sequence>MGSPTLRRALLLLPTAFLRTSLPAAPGTYLPLDHPQVTTNFACRAKVYGALPKPRCQQKSWEGPALSVPTLALSTVQLCPHKCQPCVRVRLALNATGIEGLELHFLVLNSNRSVRLQVLRRNKRRAGTDTLWQLQFDCFTAESGQWVFVWLETLPSRMLVLNQSLQVINERSGPKFHYTWMPADRVIEVSVPEGPNVTARLCHQLALECEELHPPFHKQALVSRHQPAVLPYEYLLPCLCIEASYEHLDSQRKKKCPFQDQPEAYGPELWSSTQIEDYSTSDMAQMAMSVHGRCLLYPNASLCWKDSAALEATCSDIPNSTATRSDQIYTLEEVDVHPRLCFKFSYSNSSHVACPRRTDPAWNVSLSVNFLQIHLHLHSRVPASFSSALCQQQPPLGQCVPEPPVYTITHPEGQGPWDLDLILPWRISRSCVLVWRSDVRFSGKQLLCPDISRKHWGLLAFGLGLGLGLLVGVILLIRWGLHGFHRDTLGRGHSRPILLIYSPDSEEHKQLVCAFAALLHSALCCPVLLDLWELGHVGRLGILPWMYAQREHVSQEQGQVLVLWSAGSAHAYGLWQGKARAAPRLAPEPHDLFGAAMACLQGELRGTSGAARQSDWVIAYFSKLCGRRDIPQALRYLPRYRLPQELPGLVRVLQGPSSSTPSWFHASAKSLVHRLLRAEKKKGPRSWPHQPRRKATDRRAGSLFPLARPKVRMPNCT</sequence>
<keyword evidence="15" id="KW-1185">Reference proteome</keyword>
<feature type="region of interest" description="Disordered" evidence="11">
    <location>
        <begin position="679"/>
        <end position="699"/>
    </location>
</feature>
<evidence type="ECO:0000256" key="8">
    <source>
        <dbReference type="ARBA" id="ARBA00023170"/>
    </source>
</evidence>
<comment type="subcellular location">
    <subcellularLocation>
        <location evidence="1">Cell membrane</location>
        <topology evidence="1">Single-pass membrane protein</topology>
    </subcellularLocation>
    <subcellularLocation>
        <location evidence="2">Membrane</location>
        <topology evidence="2">Single-pass type I membrane protein</topology>
    </subcellularLocation>
</comment>
<evidence type="ECO:0000259" key="14">
    <source>
        <dbReference type="PROSITE" id="PS51534"/>
    </source>
</evidence>
<evidence type="ECO:0000313" key="15">
    <source>
        <dbReference type="Proteomes" id="UP000694871"/>
    </source>
</evidence>
<evidence type="ECO:0000256" key="12">
    <source>
        <dbReference type="SAM" id="Phobius"/>
    </source>
</evidence>
<dbReference type="GeneID" id="107119098"/>
<evidence type="ECO:0000256" key="3">
    <source>
        <dbReference type="ARBA" id="ARBA00022475"/>
    </source>
</evidence>
<evidence type="ECO:0000256" key="5">
    <source>
        <dbReference type="ARBA" id="ARBA00022729"/>
    </source>
</evidence>
<keyword evidence="5 13" id="KW-0732">Signal</keyword>
<evidence type="ECO:0000313" key="16">
    <source>
        <dbReference type="RefSeq" id="XP_015277025.1"/>
    </source>
</evidence>
<evidence type="ECO:0000256" key="7">
    <source>
        <dbReference type="ARBA" id="ARBA00023136"/>
    </source>
</evidence>
<keyword evidence="10" id="KW-0395">Inflammatory response</keyword>
<dbReference type="PROSITE" id="PS51534">
    <property type="entry name" value="SEFIR"/>
    <property type="match status" value="1"/>
</dbReference>
<dbReference type="InterPro" id="IPR039465">
    <property type="entry name" value="IL-17_rcpt-like"/>
</dbReference>
<keyword evidence="4 12" id="KW-0812">Transmembrane</keyword>
<evidence type="ECO:0000256" key="9">
    <source>
        <dbReference type="ARBA" id="ARBA00023180"/>
    </source>
</evidence>
<evidence type="ECO:0000256" key="6">
    <source>
        <dbReference type="ARBA" id="ARBA00022989"/>
    </source>
</evidence>
<evidence type="ECO:0000256" key="11">
    <source>
        <dbReference type="SAM" id="MobiDB-lite"/>
    </source>
</evidence>
<dbReference type="PANTHER" id="PTHR15583:SF5">
    <property type="entry name" value="INTERLEUKIN-17 RECEPTOR E"/>
    <property type="match status" value="1"/>
</dbReference>
<evidence type="ECO:0000256" key="2">
    <source>
        <dbReference type="ARBA" id="ARBA00004479"/>
    </source>
</evidence>
<protein>
    <submittedName>
        <fullName evidence="16">Interleukin-17 receptor E</fullName>
    </submittedName>
</protein>
<dbReference type="Pfam" id="PF15037">
    <property type="entry name" value="IL17_R_N"/>
    <property type="match status" value="1"/>
</dbReference>
<proteinExistence type="predicted"/>
<organism evidence="15 16">
    <name type="scientific">Gekko japonicus</name>
    <name type="common">Schlegel's Japanese gecko</name>
    <dbReference type="NCBI Taxonomy" id="146911"/>
    <lineage>
        <taxon>Eukaryota</taxon>
        <taxon>Metazoa</taxon>
        <taxon>Chordata</taxon>
        <taxon>Craniata</taxon>
        <taxon>Vertebrata</taxon>
        <taxon>Euteleostomi</taxon>
        <taxon>Lepidosauria</taxon>
        <taxon>Squamata</taxon>
        <taxon>Bifurcata</taxon>
        <taxon>Gekkota</taxon>
        <taxon>Gekkonidae</taxon>
        <taxon>Gekkoninae</taxon>
        <taxon>Gekko</taxon>
    </lineage>
</organism>
<keyword evidence="8 16" id="KW-0675">Receptor</keyword>
<keyword evidence="9" id="KW-0325">Glycoprotein</keyword>
<accession>A0ABM1KTI8</accession>
<feature type="chain" id="PRO_5046528919" evidence="13">
    <location>
        <begin position="24"/>
        <end position="717"/>
    </location>
</feature>
<feature type="transmembrane region" description="Helical" evidence="12">
    <location>
        <begin position="456"/>
        <end position="477"/>
    </location>
</feature>
<dbReference type="InterPro" id="IPR027841">
    <property type="entry name" value="IL-17_rcpt_C/E_N"/>
</dbReference>
<dbReference type="Pfam" id="PF08357">
    <property type="entry name" value="SEFIR"/>
    <property type="match status" value="1"/>
</dbReference>
<evidence type="ECO:0000256" key="4">
    <source>
        <dbReference type="ARBA" id="ARBA00022692"/>
    </source>
</evidence>
<reference evidence="16" key="1">
    <citation type="submission" date="2025-08" db="UniProtKB">
        <authorList>
            <consortium name="RefSeq"/>
        </authorList>
    </citation>
    <scope>IDENTIFICATION</scope>
</reference>
<evidence type="ECO:0000256" key="13">
    <source>
        <dbReference type="SAM" id="SignalP"/>
    </source>
</evidence>